<dbReference type="Gramene" id="ABO94938">
    <property type="protein sequence ID" value="ABO94938"/>
    <property type="gene ID" value="OSTLU_34165"/>
</dbReference>
<dbReference type="SUPFAM" id="SSF49764">
    <property type="entry name" value="HSP20-like chaperones"/>
    <property type="match status" value="1"/>
</dbReference>
<dbReference type="RefSeq" id="XP_001416645.1">
    <property type="nucleotide sequence ID" value="XM_001416608.1"/>
</dbReference>
<organism evidence="9 10">
    <name type="scientific">Ostreococcus lucimarinus (strain CCE9901)</name>
    <dbReference type="NCBI Taxonomy" id="436017"/>
    <lineage>
        <taxon>Eukaryota</taxon>
        <taxon>Viridiplantae</taxon>
        <taxon>Chlorophyta</taxon>
        <taxon>Mamiellophyceae</taxon>
        <taxon>Mamiellales</taxon>
        <taxon>Bathycoccaceae</taxon>
        <taxon>Ostreococcus</taxon>
    </lineage>
</organism>
<evidence type="ECO:0000256" key="1">
    <source>
        <dbReference type="ARBA" id="ARBA00004430"/>
    </source>
</evidence>
<dbReference type="AlphaFoldDB" id="A4RUC3"/>
<evidence type="ECO:0000313" key="9">
    <source>
        <dbReference type="EMBL" id="ABO94938.1"/>
    </source>
</evidence>
<comment type="subcellular location">
    <subcellularLocation>
        <location evidence="1">Cytoplasm</location>
        <location evidence="1">Cytoskeleton</location>
        <location evidence="1">Cilium axoneme</location>
    </subcellularLocation>
</comment>
<accession>A4RUC3</accession>
<evidence type="ECO:0000256" key="4">
    <source>
        <dbReference type="ARBA" id="ARBA00022737"/>
    </source>
</evidence>
<evidence type="ECO:0000313" key="10">
    <source>
        <dbReference type="Proteomes" id="UP000001568"/>
    </source>
</evidence>
<dbReference type="PANTHER" id="PTHR18849">
    <property type="entry name" value="LEUCINE RICH REPEAT PROTEIN"/>
    <property type="match status" value="1"/>
</dbReference>
<dbReference type="eggNOG" id="KOG0531">
    <property type="taxonomic scope" value="Eukaryota"/>
</dbReference>
<dbReference type="GO" id="GO:0005930">
    <property type="term" value="C:axoneme"/>
    <property type="evidence" value="ECO:0007669"/>
    <property type="project" value="UniProtKB-SubCell"/>
</dbReference>
<dbReference type="InterPro" id="IPR056496">
    <property type="entry name" value="CS_DNAAF11_C"/>
</dbReference>
<sequence>MVRITLELLRRRAEHNDGALFTLEEVALHQQGIERLEVLQEACPKLKIVLLHDNLIPKIENVRKLKAMEYLNLAMNNVTTIENLEKCESLVKLDLTMNFITLKGLLKLDRLAVNHSLRQLFLMGNPCADFEGYRSFVIGTLPQLTHVDGTDVTHVERIIARQHLRRITEDLEKAAAAETATTVSVDEIASIEPDARPWCAATRILDNEVKMTTSSSMKQPQNHFDDARDAFDVLPDDIADVKQKNQGDFDFKLTDSEDETSIELEIKVGTIIDTSLIHVDIHPKLVRVKIKGELLQLKLSHEVATDASVAERSKATGKLLITMPKLNWHLKPKSVVRGDPKIRDHHARVTYHRAENDEPPDVIC</sequence>
<keyword evidence="10" id="KW-1185">Reference proteome</keyword>
<dbReference type="Gene3D" id="2.60.40.790">
    <property type="match status" value="1"/>
</dbReference>
<reference evidence="9 10" key="1">
    <citation type="journal article" date="2007" name="Proc. Natl. Acad. Sci. U.S.A.">
        <title>The tiny eukaryote Ostreococcus provides genomic insights into the paradox of plankton speciation.</title>
        <authorList>
            <person name="Palenik B."/>
            <person name="Grimwood J."/>
            <person name="Aerts A."/>
            <person name="Rouze P."/>
            <person name="Salamov A."/>
            <person name="Putnam N."/>
            <person name="Dupont C."/>
            <person name="Jorgensen R."/>
            <person name="Derelle E."/>
            <person name="Rombauts S."/>
            <person name="Zhou K."/>
            <person name="Otillar R."/>
            <person name="Merchant S.S."/>
            <person name="Podell S."/>
            <person name="Gaasterland T."/>
            <person name="Napoli C."/>
            <person name="Gendler K."/>
            <person name="Manuell A."/>
            <person name="Tai V."/>
            <person name="Vallon O."/>
            <person name="Piganeau G."/>
            <person name="Jancek S."/>
            <person name="Heijde M."/>
            <person name="Jabbari K."/>
            <person name="Bowler C."/>
            <person name="Lohr M."/>
            <person name="Robbens S."/>
            <person name="Werner G."/>
            <person name="Dubchak I."/>
            <person name="Pazour G.J."/>
            <person name="Ren Q."/>
            <person name="Paulsen I."/>
            <person name="Delwiche C."/>
            <person name="Schmutz J."/>
            <person name="Rokhsar D."/>
            <person name="Van de Peer Y."/>
            <person name="Moreau H."/>
            <person name="Grigoriev I.V."/>
        </authorList>
    </citation>
    <scope>NUCLEOTIDE SEQUENCE [LARGE SCALE GENOMIC DNA]</scope>
    <source>
        <strain evidence="9 10">CCE9901</strain>
    </source>
</reference>
<dbReference type="OrthoDB" id="10250990at2759"/>
<dbReference type="Pfam" id="PF14580">
    <property type="entry name" value="LRR_9"/>
    <property type="match status" value="1"/>
</dbReference>
<dbReference type="PANTHER" id="PTHR18849:SF0">
    <property type="entry name" value="CILIA- AND FLAGELLA-ASSOCIATED PROTEIN 410-RELATED"/>
    <property type="match status" value="1"/>
</dbReference>
<dbReference type="Pfam" id="PF23602">
    <property type="entry name" value="CS_DNAAF11_C"/>
    <property type="match status" value="1"/>
</dbReference>
<dbReference type="EMBL" id="CP000583">
    <property type="protein sequence ID" value="ABO94938.1"/>
    <property type="molecule type" value="Genomic_DNA"/>
</dbReference>
<keyword evidence="3" id="KW-0433">Leucine-rich repeat</keyword>
<dbReference type="InterPro" id="IPR001611">
    <property type="entry name" value="Leu-rich_rpt"/>
</dbReference>
<name>A4RUC3_OSTLU</name>
<dbReference type="STRING" id="436017.A4RUC3"/>
<dbReference type="Proteomes" id="UP000001568">
    <property type="component" value="Chromosome 3"/>
</dbReference>
<gene>
    <name evidence="9" type="ORF">OSTLU_34165</name>
</gene>
<keyword evidence="6" id="KW-0966">Cell projection</keyword>
<dbReference type="HOGENOM" id="CLU_034806_0_0_1"/>
<keyword evidence="4" id="KW-0677">Repeat</keyword>
<evidence type="ECO:0000256" key="5">
    <source>
        <dbReference type="ARBA" id="ARBA00023069"/>
    </source>
</evidence>
<evidence type="ECO:0000256" key="6">
    <source>
        <dbReference type="ARBA" id="ARBA00023273"/>
    </source>
</evidence>
<dbReference type="Gene3D" id="3.80.10.10">
    <property type="entry name" value="Ribonuclease Inhibitor"/>
    <property type="match status" value="1"/>
</dbReference>
<keyword evidence="5" id="KW-0969">Cilium</keyword>
<evidence type="ECO:0000259" key="8">
    <source>
        <dbReference type="Pfam" id="PF23602"/>
    </source>
</evidence>
<dbReference type="GeneID" id="5001054"/>
<keyword evidence="2" id="KW-0963">Cytoplasm</keyword>
<evidence type="ECO:0000256" key="7">
    <source>
        <dbReference type="ARBA" id="ARBA00049982"/>
    </source>
</evidence>
<feature type="domain" description="Dynein axonemal assembly factor 11-like CS" evidence="8">
    <location>
        <begin position="236"/>
        <end position="325"/>
    </location>
</feature>
<dbReference type="InterPro" id="IPR008978">
    <property type="entry name" value="HSP20-like_chaperone"/>
</dbReference>
<evidence type="ECO:0000256" key="3">
    <source>
        <dbReference type="ARBA" id="ARBA00022614"/>
    </source>
</evidence>
<dbReference type="PROSITE" id="PS51450">
    <property type="entry name" value="LRR"/>
    <property type="match status" value="2"/>
</dbReference>
<comment type="similarity">
    <text evidence="7">Belongs to the tilB family.</text>
</comment>
<dbReference type="KEGG" id="olu:OSTLU_34165"/>
<dbReference type="InterPro" id="IPR032675">
    <property type="entry name" value="LRR_dom_sf"/>
</dbReference>
<dbReference type="SUPFAM" id="SSF52058">
    <property type="entry name" value="L domain-like"/>
    <property type="match status" value="1"/>
</dbReference>
<protein>
    <recommendedName>
        <fullName evidence="8">Dynein axonemal assembly factor 11-like CS domain-containing protein</fullName>
    </recommendedName>
</protein>
<dbReference type="FunFam" id="3.80.10.10:FF:000052">
    <property type="entry name" value="Leucine rich repeat containing 6"/>
    <property type="match status" value="1"/>
</dbReference>
<evidence type="ECO:0000256" key="2">
    <source>
        <dbReference type="ARBA" id="ARBA00022490"/>
    </source>
</evidence>
<proteinExistence type="inferred from homology"/>